<dbReference type="eggNOG" id="COG1413">
    <property type="taxonomic scope" value="Bacteria"/>
</dbReference>
<dbReference type="STRING" id="1461582.BN1048_01196"/>
<evidence type="ECO:0000313" key="3">
    <source>
        <dbReference type="Proteomes" id="UP000044136"/>
    </source>
</evidence>
<proteinExistence type="predicted"/>
<name>A0A078M415_9STAP</name>
<dbReference type="SUPFAM" id="SSF48371">
    <property type="entry name" value="ARM repeat"/>
    <property type="match status" value="1"/>
</dbReference>
<accession>A0A078M415</accession>
<protein>
    <recommendedName>
        <fullName evidence="4">HEAT repeat protein</fullName>
    </recommendedName>
</protein>
<evidence type="ECO:0000313" key="2">
    <source>
        <dbReference type="EMBL" id="CEA01000.1"/>
    </source>
</evidence>
<dbReference type="Gene3D" id="1.25.10.10">
    <property type="entry name" value="Leucine-rich Repeat Variant"/>
    <property type="match status" value="1"/>
</dbReference>
<sequence>MTGITQIILSILIVLLIILAILVIYTIIRTSGLNRDREEIETYINDHIEQWYDYLYYGSKQPETRHHSRNQQHAIEKIFSTFLSNGKTTDAERRISSYVRAYFSNEYRKELRSPLWAHRVNTLNKISEFKVPGFGDIYSTREINAMENFEFYLFLIYLSIYDFERFRHMFLKTRVMTEYENKKILSRLNDESVLSLIPAFNEMSHAKKYAFLRRMAQVGDHQSVEWLESLFDDEDRETRIRALKTIQLIGTVYNPEKYTGHFGSIVWEERMMVSRLAPVIGESTVPYLKVCANDKNRLVQNAALDSLRYFEFNEPGWAVETDLHQDEMKEVSNLRWT</sequence>
<keyword evidence="1" id="KW-0812">Transmembrane</keyword>
<dbReference type="EMBL" id="CCSE01000001">
    <property type="protein sequence ID" value="CEA01000.1"/>
    <property type="molecule type" value="Genomic_DNA"/>
</dbReference>
<dbReference type="RefSeq" id="WP_035809421.1">
    <property type="nucleotide sequence ID" value="NZ_CCSE01000001.1"/>
</dbReference>
<organism evidence="2 3">
    <name type="scientific">Jeotgalicoccus saudimassiliensis</name>
    <dbReference type="NCBI Taxonomy" id="1461582"/>
    <lineage>
        <taxon>Bacteria</taxon>
        <taxon>Bacillati</taxon>
        <taxon>Bacillota</taxon>
        <taxon>Bacilli</taxon>
        <taxon>Bacillales</taxon>
        <taxon>Staphylococcaceae</taxon>
        <taxon>Jeotgalicoccus</taxon>
    </lineage>
</organism>
<feature type="transmembrane region" description="Helical" evidence="1">
    <location>
        <begin position="6"/>
        <end position="28"/>
    </location>
</feature>
<keyword evidence="1" id="KW-1133">Transmembrane helix</keyword>
<dbReference type="HOGENOM" id="CLU_823305_0_0_9"/>
<evidence type="ECO:0000256" key="1">
    <source>
        <dbReference type="SAM" id="Phobius"/>
    </source>
</evidence>
<reference evidence="2 3" key="1">
    <citation type="submission" date="2014-07" db="EMBL/GenBank/DDBJ databases">
        <authorList>
            <person name="Urmite Genomes Urmite Genomes"/>
        </authorList>
    </citation>
    <scope>NUCLEOTIDE SEQUENCE [LARGE SCALE GENOMIC DNA]</scope>
    <source>
        <strain evidence="2 3">13MG44_air</strain>
    </source>
</reference>
<gene>
    <name evidence="2" type="ORF">BN1048_01196</name>
</gene>
<dbReference type="InterPro" id="IPR016024">
    <property type="entry name" value="ARM-type_fold"/>
</dbReference>
<keyword evidence="1" id="KW-0472">Membrane</keyword>
<dbReference type="Proteomes" id="UP000044136">
    <property type="component" value="Unassembled WGS sequence"/>
</dbReference>
<evidence type="ECO:0008006" key="4">
    <source>
        <dbReference type="Google" id="ProtNLM"/>
    </source>
</evidence>
<keyword evidence="3" id="KW-1185">Reference proteome</keyword>
<dbReference type="OrthoDB" id="2112914at2"/>
<dbReference type="AlphaFoldDB" id="A0A078M415"/>
<dbReference type="InterPro" id="IPR011989">
    <property type="entry name" value="ARM-like"/>
</dbReference>